<dbReference type="Gene3D" id="3.50.4.10">
    <property type="entry name" value="Hepatocyte Growth Factor"/>
    <property type="match status" value="1"/>
</dbReference>
<dbReference type="Pfam" id="PF00024">
    <property type="entry name" value="PAN_1"/>
    <property type="match status" value="1"/>
</dbReference>
<keyword evidence="2" id="KW-0812">Transmembrane</keyword>
<proteinExistence type="predicted"/>
<feature type="region of interest" description="Disordered" evidence="1">
    <location>
        <begin position="33"/>
        <end position="72"/>
    </location>
</feature>
<dbReference type="PROSITE" id="PS50948">
    <property type="entry name" value="PAN"/>
    <property type="match status" value="1"/>
</dbReference>
<accession>A0A6G6ABU6</accession>
<evidence type="ECO:0000256" key="1">
    <source>
        <dbReference type="SAM" id="MobiDB-lite"/>
    </source>
</evidence>
<evidence type="ECO:0000256" key="2">
    <source>
        <dbReference type="SAM" id="Phobius"/>
    </source>
</evidence>
<dbReference type="EMBL" id="MN175499">
    <property type="protein sequence ID" value="QID06037.1"/>
    <property type="molecule type" value="Genomic_DNA"/>
</dbReference>
<organism evidence="4">
    <name type="scientific">Borely moumouvirus</name>
    <dbReference type="NCBI Taxonomy" id="2712067"/>
    <lineage>
        <taxon>Viruses</taxon>
        <taxon>Varidnaviria</taxon>
        <taxon>Bamfordvirae</taxon>
        <taxon>Nucleocytoviricota</taxon>
        <taxon>Megaviricetes</taxon>
        <taxon>Imitervirales</taxon>
        <taxon>Mimiviridae</taxon>
        <taxon>Megamimivirinae</taxon>
        <taxon>Moumouvirus</taxon>
    </lineage>
</organism>
<reference evidence="4" key="1">
    <citation type="submission" date="2019-07" db="EMBL/GenBank/DDBJ databases">
        <title>The discovery of a new lineage B mimivirus raises questions about particles surface fibrils.</title>
        <authorList>
            <person name="Silva L.K.S."/>
            <person name="Rodrigues R.A.L."/>
            <person name="Andrade A.C.S.P."/>
            <person name="Hikida H."/>
            <person name="Andreani J."/>
            <person name="Levasseur A."/>
            <person name="La Scola B."/>
            <person name="Abrahao J.S."/>
        </authorList>
    </citation>
    <scope>NUCLEOTIDE SEQUENCE</scope>
    <source>
        <strain evidence="4">B60</strain>
    </source>
</reference>
<feature type="compositionally biased region" description="Pro residues" evidence="1">
    <location>
        <begin position="37"/>
        <end position="65"/>
    </location>
</feature>
<protein>
    <submittedName>
        <fullName evidence="4">PAn domain-containing protein</fullName>
    </submittedName>
</protein>
<sequence length="212" mass="23404">MNIWAIIIIILIILLLVGLGLYIYFEFIRKSNNNPNVPTPNTPPNPTPNTPPNPTPNTPPNPTPNTPTNCPTYGSISGMDITGFNMPNTGTRISEQECQSLCSSTPGCNWYNYDTSGQVCYLKEGNKNNFLVTGFKVPNPETGCPQWSRLSNIDITGFDVGKSINNSTEQQCQEHIVQNNLPFYSYDHTHNICYPKKGNSSSNIVTGFPIIS</sequence>
<dbReference type="SUPFAM" id="SSF57414">
    <property type="entry name" value="Hairpin loop containing domain-like"/>
    <property type="match status" value="1"/>
</dbReference>
<feature type="transmembrane region" description="Helical" evidence="2">
    <location>
        <begin position="6"/>
        <end position="25"/>
    </location>
</feature>
<dbReference type="InterPro" id="IPR003609">
    <property type="entry name" value="Pan_app"/>
</dbReference>
<keyword evidence="2" id="KW-1133">Transmembrane helix</keyword>
<evidence type="ECO:0000259" key="3">
    <source>
        <dbReference type="PROSITE" id="PS50948"/>
    </source>
</evidence>
<keyword evidence="2" id="KW-0472">Membrane</keyword>
<evidence type="ECO:0000313" key="4">
    <source>
        <dbReference type="EMBL" id="QID06037.1"/>
    </source>
</evidence>
<feature type="domain" description="Apple" evidence="3">
    <location>
        <begin position="70"/>
        <end position="144"/>
    </location>
</feature>
<name>A0A6G6ABU6_9VIRU</name>